<accession>A0A2W5EXA4</accession>
<dbReference type="PANTHER" id="PTHR41339">
    <property type="entry name" value="LIPL48"/>
    <property type="match status" value="1"/>
</dbReference>
<dbReference type="PANTHER" id="PTHR41339:SF1">
    <property type="entry name" value="SECRETED PROTEIN"/>
    <property type="match status" value="1"/>
</dbReference>
<gene>
    <name evidence="1" type="ORF">DI598_09735</name>
</gene>
<evidence type="ECO:0008006" key="3">
    <source>
        <dbReference type="Google" id="ProtNLM"/>
    </source>
</evidence>
<evidence type="ECO:0000313" key="1">
    <source>
        <dbReference type="EMBL" id="PZP48641.1"/>
    </source>
</evidence>
<sequence length="497" mass="52169">MKKYVLGLATIVALCTVACRKIESDGQPIIIEVPGGNGGTTTGKTVRLTGSITKDTTLYAADNNIISDFVFVENGAIITIEAGATVKGDYSAGRASTLIIKRGGKIMAKGTAEKPIVFTSSNPSPTSGDWGGVVLLGKASVNMNNATFMTGYSSSTHLYRPEGGFADAASQAAGGWGDAIAPTAVDNDNSGTMQYCRIEYAGNAYLPNQEINSLTMCAVGNGTTIDHIQVSFAKDDAFEWFGGTVNCKYLIAYKTQDDDFDTDNGFSGSVQFGLIIRDSSIADVSRSEGFESDNDADGTTNTPQTKAVFSNVSIFGPRATSAYVGNSNYLGSAVQIRRNSSLSLYNSAIVGWTNGILIDAGTGRATDLNIGSTAGNDSTLRIKGNVVFTNGFGTAMGYTASASATGMTAAILNTWFTAVGNRVVTTAPEVNFTRPFNYSNPDWTPTGNSPLMNAAGVNFTDALIASRTFITPVTFAGGLSAGGEYSIWHKGWTKFNY</sequence>
<comment type="caution">
    <text evidence="1">The sequence shown here is derived from an EMBL/GenBank/DDBJ whole genome shotgun (WGS) entry which is preliminary data.</text>
</comment>
<evidence type="ECO:0000313" key="2">
    <source>
        <dbReference type="Proteomes" id="UP000249645"/>
    </source>
</evidence>
<dbReference type="EMBL" id="QFOI01000155">
    <property type="protein sequence ID" value="PZP48641.1"/>
    <property type="molecule type" value="Genomic_DNA"/>
</dbReference>
<reference evidence="1 2" key="1">
    <citation type="submission" date="2017-11" db="EMBL/GenBank/DDBJ databases">
        <title>Infants hospitalized years apart are colonized by the same room-sourced microbial strains.</title>
        <authorList>
            <person name="Brooks B."/>
            <person name="Olm M.R."/>
            <person name="Firek B.A."/>
            <person name="Baker R."/>
            <person name="Thomas B.C."/>
            <person name="Morowitz M.J."/>
            <person name="Banfield J.F."/>
        </authorList>
    </citation>
    <scope>NUCLEOTIDE SEQUENCE [LARGE SCALE GENOMIC DNA]</scope>
    <source>
        <strain evidence="1">S2_009_000_R2_76</strain>
    </source>
</reference>
<dbReference type="Proteomes" id="UP000249645">
    <property type="component" value="Unassembled WGS sequence"/>
</dbReference>
<organism evidence="1 2">
    <name type="scientific">Pseudopedobacter saltans</name>
    <dbReference type="NCBI Taxonomy" id="151895"/>
    <lineage>
        <taxon>Bacteria</taxon>
        <taxon>Pseudomonadati</taxon>
        <taxon>Bacteroidota</taxon>
        <taxon>Sphingobacteriia</taxon>
        <taxon>Sphingobacteriales</taxon>
        <taxon>Sphingobacteriaceae</taxon>
        <taxon>Pseudopedobacter</taxon>
    </lineage>
</organism>
<name>A0A2W5EXA4_9SPHI</name>
<protein>
    <recommendedName>
        <fullName evidence="3">Lipoprotein</fullName>
    </recommendedName>
</protein>
<dbReference type="AlphaFoldDB" id="A0A2W5EXA4"/>
<proteinExistence type="predicted"/>